<dbReference type="FunCoup" id="A0A1D6PML4">
    <property type="interactions" value="83"/>
</dbReference>
<name>A0A1D6PML4_MAIZE</name>
<keyword evidence="1" id="KW-0554">One-carbon metabolism</keyword>
<keyword evidence="2" id="KW-0378">Hydrolase</keyword>
<dbReference type="CDD" id="cd04875">
    <property type="entry name" value="ACT_F4HF-DF"/>
    <property type="match status" value="1"/>
</dbReference>
<dbReference type="GO" id="GO:0006189">
    <property type="term" value="P:'de novo' IMP biosynthetic process"/>
    <property type="evidence" value="ECO:0007669"/>
    <property type="project" value="InterPro"/>
</dbReference>
<accession>A0A1D6PML4</accession>
<evidence type="ECO:0000313" key="5">
    <source>
        <dbReference type="EMBL" id="AQL10318.1"/>
    </source>
</evidence>
<dbReference type="SUPFAM" id="SSF55021">
    <property type="entry name" value="ACT-like"/>
    <property type="match status" value="1"/>
</dbReference>
<dbReference type="PANTHER" id="PTHR42706:SF1">
    <property type="entry name" value="FORMYLTETRAHYDROFOLATE DEFORMYLASE 2, MITOCHONDRIAL"/>
    <property type="match status" value="1"/>
</dbReference>
<dbReference type="InterPro" id="IPR044074">
    <property type="entry name" value="PurU_ACT"/>
</dbReference>
<feature type="region of interest" description="Disordered" evidence="3">
    <location>
        <begin position="1"/>
        <end position="64"/>
    </location>
</feature>
<dbReference type="Gene3D" id="3.40.50.170">
    <property type="entry name" value="Formyl transferase, N-terminal domain"/>
    <property type="match status" value="1"/>
</dbReference>
<feature type="compositionally biased region" description="Polar residues" evidence="3">
    <location>
        <begin position="46"/>
        <end position="64"/>
    </location>
</feature>
<dbReference type="InterPro" id="IPR004810">
    <property type="entry name" value="PurU"/>
</dbReference>
<dbReference type="GO" id="GO:0008864">
    <property type="term" value="F:formyltetrahydrofolate deformylase activity"/>
    <property type="evidence" value="ECO:0007669"/>
    <property type="project" value="InterPro"/>
</dbReference>
<reference evidence="5" key="1">
    <citation type="submission" date="2015-12" db="EMBL/GenBank/DDBJ databases">
        <title>Update maize B73 reference genome by single molecule sequencing technologies.</title>
        <authorList>
            <consortium name="Maize Genome Sequencing Project"/>
            <person name="Ware D."/>
        </authorList>
    </citation>
    <scope>NUCLEOTIDE SEQUENCE</scope>
    <source>
        <tissue evidence="5">Seedling</tissue>
    </source>
</reference>
<evidence type="ECO:0000256" key="1">
    <source>
        <dbReference type="ARBA" id="ARBA00022563"/>
    </source>
</evidence>
<dbReference type="Pfam" id="PF00551">
    <property type="entry name" value="Formyl_trans_N"/>
    <property type="match status" value="1"/>
</dbReference>
<gene>
    <name evidence="5" type="ORF">ZEAMMB73_Zm00001d048550</name>
</gene>
<dbReference type="PRINTS" id="PR01575">
    <property type="entry name" value="FFH4HYDRLASE"/>
</dbReference>
<dbReference type="STRING" id="4577.A0A1D6PML4"/>
<dbReference type="InParanoid" id="A0A1D6PML4"/>
<dbReference type="PaxDb" id="4577-GRMZM2G168281_P01"/>
<dbReference type="ExpressionAtlas" id="A0A1D6PML4">
    <property type="expression patterns" value="baseline and differential"/>
</dbReference>
<feature type="compositionally biased region" description="Polar residues" evidence="3">
    <location>
        <begin position="22"/>
        <end position="32"/>
    </location>
</feature>
<dbReference type="InterPro" id="IPR036477">
    <property type="entry name" value="Formyl_transf_N_sf"/>
</dbReference>
<sequence length="369" mass="41452">MFTTSSRCSSLKRGKKTEGISAYSSSRCSSLPRNGIGNPYHPPTAPTQSESESEVPTHSSVRPSNAMVSLARRPLSAAVPAGNLLGIHLFRCPDAVGIVAKLSECIASRGGNIHSVDVFVPDDKPVFYSRSEFTYNPRLWPRHELHKDFLNLSRCFNAQTSTVRVPDLDPKYNISILASKQDHCLFDLLYRWQEGRLPVHINCVISNHDRPQDNHVRRFLQRHGIPYHYLPTAPANKREKEILELIQGTDFVVLARYMQILSENLLKAYGKDIINIHHGLLPSFKGGNPSRQAFSAGVKLIGATSHFVTPELDAGPIIEQMVERVSHRDTLQSFVVKSENLEKQCLAEAIKSYCELRVLPYELRKTVVF</sequence>
<dbReference type="AlphaFoldDB" id="A0A1D6PML4"/>
<dbReference type="OMA" id="QILNIHH"/>
<evidence type="ECO:0000256" key="3">
    <source>
        <dbReference type="SAM" id="MobiDB-lite"/>
    </source>
</evidence>
<dbReference type="CDD" id="cd08648">
    <property type="entry name" value="FMT_core_Formyl-FH4-Hydrolase_C"/>
    <property type="match status" value="1"/>
</dbReference>
<organism evidence="5">
    <name type="scientific">Zea mays</name>
    <name type="common">Maize</name>
    <dbReference type="NCBI Taxonomy" id="4577"/>
    <lineage>
        <taxon>Eukaryota</taxon>
        <taxon>Viridiplantae</taxon>
        <taxon>Streptophyta</taxon>
        <taxon>Embryophyta</taxon>
        <taxon>Tracheophyta</taxon>
        <taxon>Spermatophyta</taxon>
        <taxon>Magnoliopsida</taxon>
        <taxon>Liliopsida</taxon>
        <taxon>Poales</taxon>
        <taxon>Poaceae</taxon>
        <taxon>PACMAD clade</taxon>
        <taxon>Panicoideae</taxon>
        <taxon>Andropogonodae</taxon>
        <taxon>Andropogoneae</taxon>
        <taxon>Tripsacinae</taxon>
        <taxon>Zea</taxon>
    </lineage>
</organism>
<dbReference type="EMBL" id="CM000785">
    <property type="protein sequence ID" value="AQL10318.1"/>
    <property type="molecule type" value="Genomic_DNA"/>
</dbReference>
<dbReference type="Gene3D" id="3.30.70.260">
    <property type="match status" value="1"/>
</dbReference>
<evidence type="ECO:0000256" key="2">
    <source>
        <dbReference type="ARBA" id="ARBA00022801"/>
    </source>
</evidence>
<dbReference type="SMR" id="A0A1D6PML4"/>
<proteinExistence type="predicted"/>
<dbReference type="InterPro" id="IPR002376">
    <property type="entry name" value="Formyl_transf_N"/>
</dbReference>
<dbReference type="InterPro" id="IPR045865">
    <property type="entry name" value="ACT-like_dom_sf"/>
</dbReference>
<dbReference type="eggNOG" id="KOG3076">
    <property type="taxonomic scope" value="Eukaryota"/>
</dbReference>
<dbReference type="NCBIfam" id="NF004684">
    <property type="entry name" value="PRK06027.1"/>
    <property type="match status" value="1"/>
</dbReference>
<dbReference type="InterPro" id="IPR041729">
    <property type="entry name" value="Formyl-FH4-Hydrolase_C"/>
</dbReference>
<evidence type="ECO:0000259" key="4">
    <source>
        <dbReference type="Pfam" id="PF00551"/>
    </source>
</evidence>
<dbReference type="PANTHER" id="PTHR42706">
    <property type="entry name" value="FORMYLTETRAHYDROFOLATE DEFORMYLASE"/>
    <property type="match status" value="1"/>
</dbReference>
<dbReference type="GO" id="GO:0006730">
    <property type="term" value="P:one-carbon metabolic process"/>
    <property type="evidence" value="ECO:0007669"/>
    <property type="project" value="UniProtKB-KW"/>
</dbReference>
<feature type="domain" description="Formyl transferase N-terminal" evidence="4">
    <location>
        <begin position="173"/>
        <end position="350"/>
    </location>
</feature>
<dbReference type="SUPFAM" id="SSF53328">
    <property type="entry name" value="Formyltransferase"/>
    <property type="match status" value="1"/>
</dbReference>
<protein>
    <submittedName>
        <fullName evidence="5">Formyltetrahydrofolate deformylase</fullName>
    </submittedName>
</protein>